<feature type="transmembrane region" description="Helical" evidence="5">
    <location>
        <begin position="359"/>
        <end position="378"/>
    </location>
</feature>
<dbReference type="InterPro" id="IPR002645">
    <property type="entry name" value="STAS_dom"/>
</dbReference>
<feature type="domain" description="STAS" evidence="7">
    <location>
        <begin position="489"/>
        <end position="597"/>
    </location>
</feature>
<feature type="transmembrane region" description="Helical" evidence="5">
    <location>
        <begin position="86"/>
        <end position="108"/>
    </location>
</feature>
<dbReference type="PROSITE" id="PS50801">
    <property type="entry name" value="STAS"/>
    <property type="match status" value="1"/>
</dbReference>
<dbReference type="SMART" id="SM00100">
    <property type="entry name" value="cNMP"/>
    <property type="match status" value="1"/>
</dbReference>
<dbReference type="InterPro" id="IPR014710">
    <property type="entry name" value="RmlC-like_jellyroll"/>
</dbReference>
<dbReference type="InterPro" id="IPR018490">
    <property type="entry name" value="cNMP-bd_dom_sf"/>
</dbReference>
<evidence type="ECO:0000256" key="3">
    <source>
        <dbReference type="ARBA" id="ARBA00022989"/>
    </source>
</evidence>
<dbReference type="InterPro" id="IPR000595">
    <property type="entry name" value="cNMP-bd_dom"/>
</dbReference>
<keyword evidence="3 5" id="KW-1133">Transmembrane helix</keyword>
<feature type="transmembrane region" description="Helical" evidence="5">
    <location>
        <begin position="120"/>
        <end position="140"/>
    </location>
</feature>
<feature type="domain" description="Cyclic nucleotide-binding" evidence="6">
    <location>
        <begin position="681"/>
        <end position="784"/>
    </location>
</feature>
<dbReference type="Gene3D" id="3.30.750.24">
    <property type="entry name" value="STAS domain"/>
    <property type="match status" value="1"/>
</dbReference>
<dbReference type="Pfam" id="PF00916">
    <property type="entry name" value="Sulfate_transp"/>
    <property type="match status" value="1"/>
</dbReference>
<feature type="transmembrane region" description="Helical" evidence="5">
    <location>
        <begin position="152"/>
        <end position="176"/>
    </location>
</feature>
<evidence type="ECO:0000313" key="9">
    <source>
        <dbReference type="Proteomes" id="UP000054144"/>
    </source>
</evidence>
<protein>
    <recommendedName>
        <fullName evidence="10">Sulfate transporter family protein</fullName>
    </recommendedName>
</protein>
<feature type="transmembrane region" description="Helical" evidence="5">
    <location>
        <begin position="227"/>
        <end position="247"/>
    </location>
</feature>
<dbReference type="OrthoDB" id="409725at2759"/>
<reference evidence="8 9" key="1">
    <citation type="journal article" date="2015" name="Fungal Genet. Biol.">
        <title>Evolution of novel wood decay mechanisms in Agaricales revealed by the genome sequences of Fistulina hepatica and Cylindrobasidium torrendii.</title>
        <authorList>
            <person name="Floudas D."/>
            <person name="Held B.W."/>
            <person name="Riley R."/>
            <person name="Nagy L.G."/>
            <person name="Koehler G."/>
            <person name="Ransdell A.S."/>
            <person name="Younus H."/>
            <person name="Chow J."/>
            <person name="Chiniquy J."/>
            <person name="Lipzen A."/>
            <person name="Tritt A."/>
            <person name="Sun H."/>
            <person name="Haridas S."/>
            <person name="LaButti K."/>
            <person name="Ohm R.A."/>
            <person name="Kues U."/>
            <person name="Blanchette R.A."/>
            <person name="Grigoriev I.V."/>
            <person name="Minto R.E."/>
            <person name="Hibbett D.S."/>
        </authorList>
    </citation>
    <scope>NUCLEOTIDE SEQUENCE [LARGE SCALE GENOMIC DNA]</scope>
    <source>
        <strain evidence="8 9">ATCC 64428</strain>
    </source>
</reference>
<feature type="transmembrane region" description="Helical" evidence="5">
    <location>
        <begin position="196"/>
        <end position="215"/>
    </location>
</feature>
<keyword evidence="9" id="KW-1185">Reference proteome</keyword>
<dbReference type="InterPro" id="IPR052706">
    <property type="entry name" value="Membrane-Transporter-like"/>
</dbReference>
<dbReference type="EMBL" id="KN881721">
    <property type="protein sequence ID" value="KIY49603.1"/>
    <property type="molecule type" value="Genomic_DNA"/>
</dbReference>
<evidence type="ECO:0008006" key="10">
    <source>
        <dbReference type="Google" id="ProtNLM"/>
    </source>
</evidence>
<dbReference type="InterPro" id="IPR011547">
    <property type="entry name" value="SLC26A/SulP_dom"/>
</dbReference>
<dbReference type="GO" id="GO:0016020">
    <property type="term" value="C:membrane"/>
    <property type="evidence" value="ECO:0007669"/>
    <property type="project" value="UniProtKB-SubCell"/>
</dbReference>
<dbReference type="SUPFAM" id="SSF51206">
    <property type="entry name" value="cAMP-binding domain-like"/>
    <property type="match status" value="1"/>
</dbReference>
<keyword evidence="2 5" id="KW-0812">Transmembrane</keyword>
<comment type="subcellular location">
    <subcellularLocation>
        <location evidence="1">Membrane</location>
        <topology evidence="1">Multi-pass membrane protein</topology>
    </subcellularLocation>
</comment>
<dbReference type="PANTHER" id="PTHR43310">
    <property type="entry name" value="SULFATE TRANSPORTER YBAR-RELATED"/>
    <property type="match status" value="1"/>
</dbReference>
<feature type="transmembrane region" description="Helical" evidence="5">
    <location>
        <begin position="20"/>
        <end position="42"/>
    </location>
</feature>
<dbReference type="Pfam" id="PF01740">
    <property type="entry name" value="STAS"/>
    <property type="match status" value="1"/>
</dbReference>
<keyword evidence="4 5" id="KW-0472">Membrane</keyword>
<name>A0A0D7AFJ7_9AGAR</name>
<dbReference type="PROSITE" id="PS50042">
    <property type="entry name" value="CNMP_BINDING_3"/>
    <property type="match status" value="1"/>
</dbReference>
<dbReference type="InterPro" id="IPR036513">
    <property type="entry name" value="STAS_dom_sf"/>
</dbReference>
<dbReference type="CDD" id="cd00038">
    <property type="entry name" value="CAP_ED"/>
    <property type="match status" value="1"/>
</dbReference>
<dbReference type="Proteomes" id="UP000054144">
    <property type="component" value="Unassembled WGS sequence"/>
</dbReference>
<gene>
    <name evidence="8" type="ORF">FISHEDRAFT_40530</name>
</gene>
<sequence length="818" mass="90267">MPSRVVQALQHVAKDALKSIPAVLLGLLLNVLDGVSYGILIFPTAEPYISLGLSSAGVSMFFVSCLAAQLVFSAGGSGFKGANGSMMIEVVPFFHILSSTIASEIGLLPGNERAIAATTLASYALSSILTGTTFLLLGSLKLGAIVGFFPRHILVGCIGGIGVFLIVTGLCISTGLEDTNFAYNMGTMRYLFFDTWNLMMWIVPFALAALLRIATSTLKMSLRAEQLIFPGYFVMIPAIFYVVVLAAKLDLHSLRADGWLFDVGGDEGKWYAFYEYFDFGKIHWKCLWSTMPTQLALLFFNILHPPLNVPALAVSLDEDVDTNKELTAHGFSNLFAGFLGTVPNYLVYVNTLLFYRVGGVTRVAGFMLALATVVLLLVGTQPIAYLPVMEVGALIFVLGIDLVKEALWDTRHRASRRYITIVSIMVCMTIWDFVIGVLFGIIASCVFFVVQNSQRRSIRSMEWGDTAMSTVRRPNTQRNYLREVSTQTIILRLQGFLFFGTINYVEDTIKQLSNTSSWQRNPLRFLVLDFSLVYGIDMSSAEAFVRIQRLLFSRGVTLVFCGFSGDSPVGRALAGVEVLGASGVELFSTFNDAIEWTENAYLRTWFKSQKDLTAFGESLLPGRQDAAIRHDEPINSFAASPRLSHMHNAGGRTMLMDVAPHAEVVLTTEEPFNTIYKTFSSYEDLDVNKLRPLKGYLKRKSLPAGHVLFRQNDPSDGLYLVQSGILRATYEFAPDPARSIVESMVPGTLAGELSALSGLPRNATVFVEQPAVVWWLSDAELRRMETQQPEMSRIFVRLVLKAAKIDTDILLSALASRQ</sequence>
<dbReference type="AlphaFoldDB" id="A0A0D7AFJ7"/>
<feature type="transmembrane region" description="Helical" evidence="5">
    <location>
        <begin position="384"/>
        <end position="403"/>
    </location>
</feature>
<evidence type="ECO:0000256" key="1">
    <source>
        <dbReference type="ARBA" id="ARBA00004141"/>
    </source>
</evidence>
<dbReference type="Gene3D" id="2.60.120.10">
    <property type="entry name" value="Jelly Rolls"/>
    <property type="match status" value="1"/>
</dbReference>
<evidence type="ECO:0000313" key="8">
    <source>
        <dbReference type="EMBL" id="KIY49603.1"/>
    </source>
</evidence>
<evidence type="ECO:0000259" key="7">
    <source>
        <dbReference type="PROSITE" id="PS50801"/>
    </source>
</evidence>
<proteinExistence type="predicted"/>
<dbReference type="SUPFAM" id="SSF52091">
    <property type="entry name" value="SpoIIaa-like"/>
    <property type="match status" value="1"/>
</dbReference>
<dbReference type="Pfam" id="PF00027">
    <property type="entry name" value="cNMP_binding"/>
    <property type="match status" value="1"/>
</dbReference>
<feature type="transmembrane region" description="Helical" evidence="5">
    <location>
        <begin position="48"/>
        <end position="74"/>
    </location>
</feature>
<organism evidence="8 9">
    <name type="scientific">Fistulina hepatica ATCC 64428</name>
    <dbReference type="NCBI Taxonomy" id="1128425"/>
    <lineage>
        <taxon>Eukaryota</taxon>
        <taxon>Fungi</taxon>
        <taxon>Dikarya</taxon>
        <taxon>Basidiomycota</taxon>
        <taxon>Agaricomycotina</taxon>
        <taxon>Agaricomycetes</taxon>
        <taxon>Agaricomycetidae</taxon>
        <taxon>Agaricales</taxon>
        <taxon>Fistulinaceae</taxon>
        <taxon>Fistulina</taxon>
    </lineage>
</organism>
<evidence type="ECO:0000256" key="5">
    <source>
        <dbReference type="SAM" id="Phobius"/>
    </source>
</evidence>
<evidence type="ECO:0000259" key="6">
    <source>
        <dbReference type="PROSITE" id="PS50042"/>
    </source>
</evidence>
<dbReference type="CDD" id="cd07042">
    <property type="entry name" value="STAS_SulP_like_sulfate_transporter"/>
    <property type="match status" value="1"/>
</dbReference>
<feature type="transmembrane region" description="Helical" evidence="5">
    <location>
        <begin position="424"/>
        <end position="450"/>
    </location>
</feature>
<dbReference type="PANTHER" id="PTHR43310:SF4">
    <property type="entry name" value="AFR304WP"/>
    <property type="match status" value="1"/>
</dbReference>
<evidence type="ECO:0000256" key="2">
    <source>
        <dbReference type="ARBA" id="ARBA00022692"/>
    </source>
</evidence>
<evidence type="ECO:0000256" key="4">
    <source>
        <dbReference type="ARBA" id="ARBA00023136"/>
    </source>
</evidence>
<feature type="transmembrane region" description="Helical" evidence="5">
    <location>
        <begin position="326"/>
        <end position="347"/>
    </location>
</feature>
<accession>A0A0D7AFJ7</accession>